<evidence type="ECO:0000256" key="9">
    <source>
        <dbReference type="PROSITE-ProRule" id="PRU00471"/>
    </source>
</evidence>
<evidence type="ECO:0000256" key="1">
    <source>
        <dbReference type="ARBA" id="ARBA00022723"/>
    </source>
</evidence>
<dbReference type="GO" id="GO:0005524">
    <property type="term" value="F:ATP binding"/>
    <property type="evidence" value="ECO:0007669"/>
    <property type="project" value="UniProtKB-KW"/>
</dbReference>
<dbReference type="GO" id="GO:0006302">
    <property type="term" value="P:double-strand break repair"/>
    <property type="evidence" value="ECO:0007669"/>
    <property type="project" value="InterPro"/>
</dbReference>
<evidence type="ECO:0000256" key="2">
    <source>
        <dbReference type="ARBA" id="ARBA00022741"/>
    </source>
</evidence>
<dbReference type="PANTHER" id="PTHR32114:SF2">
    <property type="entry name" value="ABC TRANSPORTER ABCH.3"/>
    <property type="match status" value="1"/>
</dbReference>
<gene>
    <name evidence="12" type="ORF">AKJ43_00850</name>
</gene>
<feature type="binding site" evidence="9">
    <location>
        <position position="402"/>
    </location>
    <ligand>
        <name>Zn(2+)</name>
        <dbReference type="ChEBI" id="CHEBI:29105"/>
    </ligand>
</feature>
<dbReference type="Pfam" id="PF04423">
    <property type="entry name" value="Rad50_zn_hook"/>
    <property type="match status" value="1"/>
</dbReference>
<dbReference type="InterPro" id="IPR013134">
    <property type="entry name" value="Zn_hook_RAD50"/>
</dbReference>
<feature type="coiled-coil region" evidence="10">
    <location>
        <begin position="176"/>
        <end position="552"/>
    </location>
</feature>
<dbReference type="SUPFAM" id="SSF75712">
    <property type="entry name" value="Rad50 coiled-coil Zn hook"/>
    <property type="match status" value="1"/>
</dbReference>
<feature type="domain" description="Zinc-hook" evidence="11">
    <location>
        <begin position="354"/>
        <end position="451"/>
    </location>
</feature>
<dbReference type="PATRIC" id="fig|1698273.3.peg.730"/>
<keyword evidence="3" id="KW-0227">DNA damage</keyword>
<dbReference type="PANTHER" id="PTHR32114">
    <property type="entry name" value="ABC TRANSPORTER ABCH.3"/>
    <property type="match status" value="1"/>
</dbReference>
<evidence type="ECO:0000256" key="10">
    <source>
        <dbReference type="SAM" id="Coils"/>
    </source>
</evidence>
<dbReference type="Proteomes" id="UP000070400">
    <property type="component" value="Unassembled WGS sequence"/>
</dbReference>
<comment type="caution">
    <text evidence="12">The sequence shown here is derived from an EMBL/GenBank/DDBJ whole genome shotgun (WGS) entry which is preliminary data.</text>
</comment>
<dbReference type="GO" id="GO:0016887">
    <property type="term" value="F:ATP hydrolysis activity"/>
    <property type="evidence" value="ECO:0007669"/>
    <property type="project" value="InterPro"/>
</dbReference>
<organism evidence="12 13">
    <name type="scientific">candidate division MSBL1 archaeon SCGC-AAA261D19</name>
    <dbReference type="NCBI Taxonomy" id="1698273"/>
    <lineage>
        <taxon>Archaea</taxon>
        <taxon>Methanobacteriati</taxon>
        <taxon>Methanobacteriota</taxon>
        <taxon>candidate division MSBL1</taxon>
    </lineage>
</organism>
<evidence type="ECO:0000313" key="13">
    <source>
        <dbReference type="Proteomes" id="UP000070400"/>
    </source>
</evidence>
<keyword evidence="8" id="KW-0234">DNA repair</keyword>
<evidence type="ECO:0000259" key="11">
    <source>
        <dbReference type="PROSITE" id="PS51131"/>
    </source>
</evidence>
<name>A0A133V8K4_9EURY</name>
<dbReference type="GO" id="GO:0046872">
    <property type="term" value="F:metal ion binding"/>
    <property type="evidence" value="ECO:0007669"/>
    <property type="project" value="UniProtKB-UniRule"/>
</dbReference>
<sequence>MKNWKSHKNTKFKLGEGTNVLAGAMGSGKTAVLEAISYALYGTLPSIKNRTIRLDDLIRNRPQEEDSAEVEVGFYSPDGKEYTARRVIKRDEGTVLSELRTGNGELIEKPASTRVTEHISSILKLDYDLFERMIYAEQNRLDYFLTLRPGERSKRMDEILGIDKLELARGNTTTLINRLNDRIENREETLKDLKEDEEIDQLPGLEEDLNELKSHLKELRKRKKELKPKLEETEKKLKKFEKLEGEINEITKKIGEKNASIRTLDQHSKQIEEKLGEDVEVGVEELKQRKSRLEKSYEKLKEDVNKLESQLSSYVSQISEQRTKKQILSERIEEISKEVDSKENFKKELKKIDLSRVTKSLERLQKLLRKNKDKITSLGIQIKNFRQTLEELREAGPNCPVCERPLSKEKREQLIKEKEEQIENLQADRHETEKKLDKVQEDISQAEELQEQGKKLKKEVEDLPKLKSKCSDIKKKFQKISSKLEDTKKARDERREDLEQLKKETEKMRTQYESVKNKIELRSEFDEVEERKKEEMEEKHHLQRRLQKYGKEYDKRVAKNLKRKREKLISEERGILTELSDKKELIQEKEKRIKSIQKKRINLKRQKVKVENLRGATNSLKIIRRAFSESQTSLRRHIVEAVNTIMDDLWGDIYPYNDYPRVRLAVKKGGGVSDYVLQLSDRFGNWSSVEGIASGGERTCACLTLRIAFANVLAPAMSWLVLDEPTHNLDSEGIEKLSLVLRERIPKVMNQLILITHEKRLESAVSGYLYRFSRDKSSDGPTNVEQLSVS</sequence>
<dbReference type="SUPFAM" id="SSF52540">
    <property type="entry name" value="P-loop containing nucleoside triphosphate hydrolases"/>
    <property type="match status" value="2"/>
</dbReference>
<dbReference type="Pfam" id="PF13476">
    <property type="entry name" value="AAA_23"/>
    <property type="match status" value="1"/>
</dbReference>
<evidence type="ECO:0000256" key="7">
    <source>
        <dbReference type="ARBA" id="ARBA00023054"/>
    </source>
</evidence>
<feature type="coiled-coil region" evidence="10">
    <location>
        <begin position="579"/>
        <end position="616"/>
    </location>
</feature>
<dbReference type="Gene3D" id="3.40.50.300">
    <property type="entry name" value="P-loop containing nucleotide triphosphate hydrolases"/>
    <property type="match status" value="2"/>
</dbReference>
<proteinExistence type="predicted"/>
<dbReference type="AlphaFoldDB" id="A0A133V8K4"/>
<evidence type="ECO:0000256" key="6">
    <source>
        <dbReference type="ARBA" id="ARBA00022840"/>
    </source>
</evidence>
<keyword evidence="4" id="KW-0378">Hydrolase</keyword>
<evidence type="ECO:0000256" key="4">
    <source>
        <dbReference type="ARBA" id="ARBA00022801"/>
    </source>
</evidence>
<dbReference type="InterPro" id="IPR038729">
    <property type="entry name" value="Rad50/SbcC_AAA"/>
</dbReference>
<dbReference type="PROSITE" id="PS51131">
    <property type="entry name" value="ZN_HOOK"/>
    <property type="match status" value="1"/>
</dbReference>
<keyword evidence="7 10" id="KW-0175">Coiled coil</keyword>
<reference evidence="12 13" key="1">
    <citation type="journal article" date="2016" name="Sci. Rep.">
        <title>Metabolic traits of an uncultured archaeal lineage -MSBL1- from brine pools of the Red Sea.</title>
        <authorList>
            <person name="Mwirichia R."/>
            <person name="Alam I."/>
            <person name="Rashid M."/>
            <person name="Vinu M."/>
            <person name="Ba-Alawi W."/>
            <person name="Anthony Kamau A."/>
            <person name="Kamanda Ngugi D."/>
            <person name="Goker M."/>
            <person name="Klenk H.P."/>
            <person name="Bajic V."/>
            <person name="Stingl U."/>
        </authorList>
    </citation>
    <scope>NUCLEOTIDE SEQUENCE [LARGE SCALE GENOMIC DNA]</scope>
    <source>
        <strain evidence="12">SCGC-AAA261D19</strain>
    </source>
</reference>
<dbReference type="EMBL" id="LHXX01000006">
    <property type="protein sequence ID" value="KXB02717.1"/>
    <property type="molecule type" value="Genomic_DNA"/>
</dbReference>
<evidence type="ECO:0000256" key="8">
    <source>
        <dbReference type="ARBA" id="ARBA00023204"/>
    </source>
</evidence>
<keyword evidence="1 9" id="KW-0479">Metal-binding</keyword>
<evidence type="ECO:0000256" key="3">
    <source>
        <dbReference type="ARBA" id="ARBA00022763"/>
    </source>
</evidence>
<dbReference type="InterPro" id="IPR027417">
    <property type="entry name" value="P-loop_NTPase"/>
</dbReference>
<feature type="binding site" evidence="9">
    <location>
        <position position="399"/>
    </location>
    <ligand>
        <name>Zn(2+)</name>
        <dbReference type="ChEBI" id="CHEBI:29105"/>
    </ligand>
</feature>
<keyword evidence="6" id="KW-0067">ATP-binding</keyword>
<evidence type="ECO:0000256" key="5">
    <source>
        <dbReference type="ARBA" id="ARBA00022833"/>
    </source>
</evidence>
<evidence type="ECO:0000313" key="12">
    <source>
        <dbReference type="EMBL" id="KXB02717.1"/>
    </source>
</evidence>
<accession>A0A133V8K4</accession>
<dbReference type="Gene3D" id="1.10.287.510">
    <property type="entry name" value="Helix hairpin bin"/>
    <property type="match status" value="1"/>
</dbReference>
<keyword evidence="2" id="KW-0547">Nucleotide-binding</keyword>
<keyword evidence="5 9" id="KW-0862">Zinc</keyword>
<protein>
    <recommendedName>
        <fullName evidence="11">Zinc-hook domain-containing protein</fullName>
    </recommendedName>
</protein>
<keyword evidence="13" id="KW-1185">Reference proteome</keyword>